<evidence type="ECO:0000256" key="6">
    <source>
        <dbReference type="SAM" id="SignalP"/>
    </source>
</evidence>
<feature type="chain" id="PRO_5007870662" evidence="6">
    <location>
        <begin position="25"/>
        <end position="575"/>
    </location>
</feature>
<evidence type="ECO:0000256" key="2">
    <source>
        <dbReference type="ARBA" id="ARBA00022670"/>
    </source>
</evidence>
<comment type="similarity">
    <text evidence="1">Belongs to the peptidase S28 family.</text>
</comment>
<keyword evidence="3 6" id="KW-0732">Signal</keyword>
<dbReference type="OrthoDB" id="2130629at2759"/>
<keyword evidence="8" id="KW-1185">Reference proteome</keyword>
<dbReference type="Proteomes" id="UP000076532">
    <property type="component" value="Unassembled WGS sequence"/>
</dbReference>
<accession>A0A166AJH9</accession>
<keyword evidence="2" id="KW-0645">Protease</keyword>
<keyword evidence="4" id="KW-0378">Hydrolase</keyword>
<dbReference type="Gene3D" id="3.40.50.1820">
    <property type="entry name" value="alpha/beta hydrolase"/>
    <property type="match status" value="2"/>
</dbReference>
<evidence type="ECO:0000313" key="7">
    <source>
        <dbReference type="EMBL" id="KZP11672.1"/>
    </source>
</evidence>
<dbReference type="PANTHER" id="PTHR11010">
    <property type="entry name" value="PROTEASE S28 PRO-X CARBOXYPEPTIDASE-RELATED"/>
    <property type="match status" value="1"/>
</dbReference>
<evidence type="ECO:0000256" key="3">
    <source>
        <dbReference type="ARBA" id="ARBA00022729"/>
    </source>
</evidence>
<dbReference type="EMBL" id="KV417659">
    <property type="protein sequence ID" value="KZP11672.1"/>
    <property type="molecule type" value="Genomic_DNA"/>
</dbReference>
<feature type="signal peptide" evidence="6">
    <location>
        <begin position="1"/>
        <end position="24"/>
    </location>
</feature>
<dbReference type="PANTHER" id="PTHR11010:SF117">
    <property type="entry name" value="SERINE PROTEASE 16"/>
    <property type="match status" value="1"/>
</dbReference>
<organism evidence="7 8">
    <name type="scientific">Athelia psychrophila</name>
    <dbReference type="NCBI Taxonomy" id="1759441"/>
    <lineage>
        <taxon>Eukaryota</taxon>
        <taxon>Fungi</taxon>
        <taxon>Dikarya</taxon>
        <taxon>Basidiomycota</taxon>
        <taxon>Agaricomycotina</taxon>
        <taxon>Agaricomycetes</taxon>
        <taxon>Agaricomycetidae</taxon>
        <taxon>Atheliales</taxon>
        <taxon>Atheliaceae</taxon>
        <taxon>Athelia</taxon>
    </lineage>
</organism>
<evidence type="ECO:0000256" key="5">
    <source>
        <dbReference type="ARBA" id="ARBA00023180"/>
    </source>
</evidence>
<gene>
    <name evidence="7" type="ORF">FIBSPDRAFT_181084</name>
</gene>
<reference evidence="7 8" key="1">
    <citation type="journal article" date="2016" name="Mol. Biol. Evol.">
        <title>Comparative Genomics of Early-Diverging Mushroom-Forming Fungi Provides Insights into the Origins of Lignocellulose Decay Capabilities.</title>
        <authorList>
            <person name="Nagy L.G."/>
            <person name="Riley R."/>
            <person name="Tritt A."/>
            <person name="Adam C."/>
            <person name="Daum C."/>
            <person name="Floudas D."/>
            <person name="Sun H."/>
            <person name="Yadav J.S."/>
            <person name="Pangilinan J."/>
            <person name="Larsson K.H."/>
            <person name="Matsuura K."/>
            <person name="Barry K."/>
            <person name="Labutti K."/>
            <person name="Kuo R."/>
            <person name="Ohm R.A."/>
            <person name="Bhattacharya S.S."/>
            <person name="Shirouzu T."/>
            <person name="Yoshinaga Y."/>
            <person name="Martin F.M."/>
            <person name="Grigoriev I.V."/>
            <person name="Hibbett D.S."/>
        </authorList>
    </citation>
    <scope>NUCLEOTIDE SEQUENCE [LARGE SCALE GENOMIC DNA]</scope>
    <source>
        <strain evidence="7 8">CBS 109695</strain>
    </source>
</reference>
<evidence type="ECO:0000313" key="8">
    <source>
        <dbReference type="Proteomes" id="UP000076532"/>
    </source>
</evidence>
<name>A0A166AJH9_9AGAM</name>
<protein>
    <submittedName>
        <fullName evidence="7">Peptidase S28</fullName>
    </submittedName>
</protein>
<evidence type="ECO:0000256" key="1">
    <source>
        <dbReference type="ARBA" id="ARBA00011079"/>
    </source>
</evidence>
<keyword evidence="5" id="KW-0325">Glycoprotein</keyword>
<evidence type="ECO:0000256" key="4">
    <source>
        <dbReference type="ARBA" id="ARBA00022801"/>
    </source>
</evidence>
<dbReference type="AlphaFoldDB" id="A0A166AJH9"/>
<dbReference type="InterPro" id="IPR008758">
    <property type="entry name" value="Peptidase_S28"/>
</dbReference>
<dbReference type="GO" id="GO:0008239">
    <property type="term" value="F:dipeptidyl-peptidase activity"/>
    <property type="evidence" value="ECO:0007669"/>
    <property type="project" value="TreeGrafter"/>
</dbReference>
<dbReference type="SUPFAM" id="SSF53474">
    <property type="entry name" value="alpha/beta-Hydrolases"/>
    <property type="match status" value="1"/>
</dbReference>
<proteinExistence type="inferred from homology"/>
<dbReference type="GO" id="GO:0006508">
    <property type="term" value="P:proteolysis"/>
    <property type="evidence" value="ECO:0007669"/>
    <property type="project" value="UniProtKB-KW"/>
</dbReference>
<dbReference type="Pfam" id="PF05577">
    <property type="entry name" value="Peptidase_S28"/>
    <property type="match status" value="2"/>
</dbReference>
<sequence>MVLSANINPKSWICALAITLSVNALSVNSKSASPDDIDDSASNLIHALGPQGVNLLQLRNSQKSHNAKLFVQDGSSSYGFNLGDEVEDPFSEFLPHYFEQPLDHFAKTNHTFGQRYWVSTRHYTPGATGTPVFVLDGGETSGEHRLPFLDTGIVDILAAATGGVGVILEHRYYGDSIPVSNFSTDSLRWLNNDQAAADSANFMANVIFPGVDEDLTAPGKPWIYYGGSYAGARAAHMRVLYPDLVFGAIASSAVTHAALSNWEYMDVIRLAAEPKCAANLVGSIEYIDNILALSQQGKILKGLFGLASLEHDEDFVSLLTKPLVAWQGKNWDPAVGSPVFDVFCAALVKPPSHFASSPAVVDAPFGDESRMVEVEGLMLDYAVLNYANFIHEKLVPWLCPEGDVEGCFGTFDDAHWDPTSLDSIWRPWLFQTCTQWGYFTTAPPDQNQPRIISRLLDLAYAMRPCQQAFPPGKHFKIPTMPNITAVNALGGFEIAADRLAIIDGEVDSWRPYTPHSRYGADREDTLTRPFKIIPNGVHHYDAYGLRNSADEPEEIRKIHGEMIEFVVDWLKQWKV</sequence>
<dbReference type="GO" id="GO:0070008">
    <property type="term" value="F:serine-type exopeptidase activity"/>
    <property type="evidence" value="ECO:0007669"/>
    <property type="project" value="InterPro"/>
</dbReference>
<dbReference type="InterPro" id="IPR029058">
    <property type="entry name" value="AB_hydrolase_fold"/>
</dbReference>